<evidence type="ECO:0000256" key="3">
    <source>
        <dbReference type="ARBA" id="ARBA00022960"/>
    </source>
</evidence>
<dbReference type="PROSITE" id="PS00924">
    <property type="entry name" value="ASP_GLU_RACEMASE_2"/>
    <property type="match status" value="1"/>
</dbReference>
<evidence type="ECO:0000256" key="1">
    <source>
        <dbReference type="ARBA" id="ARBA00001602"/>
    </source>
</evidence>
<feature type="binding site" evidence="7">
    <location>
        <begin position="84"/>
        <end position="85"/>
    </location>
    <ligand>
        <name>substrate</name>
    </ligand>
</feature>
<proteinExistence type="inferred from homology"/>
<dbReference type="SUPFAM" id="SSF53681">
    <property type="entry name" value="Aspartate/glutamate racemase"/>
    <property type="match status" value="2"/>
</dbReference>
<keyword evidence="4 7" id="KW-0573">Peptidoglycan synthesis</keyword>
<name>A0ABV0G557_9BURK</name>
<comment type="similarity">
    <text evidence="7">Belongs to the aspartate/glutamate racemases family.</text>
</comment>
<comment type="caution">
    <text evidence="8">The sequence shown here is derived from an EMBL/GenBank/DDBJ whole genome shotgun (WGS) entry which is preliminary data.</text>
</comment>
<dbReference type="EC" id="5.1.1.3" evidence="2 7"/>
<accession>A0ABV0G557</accession>
<keyword evidence="5 7" id="KW-0413">Isomerase</keyword>
<dbReference type="Gene3D" id="3.40.50.1860">
    <property type="match status" value="2"/>
</dbReference>
<dbReference type="PROSITE" id="PS00923">
    <property type="entry name" value="ASP_GLU_RACEMASE_1"/>
    <property type="match status" value="1"/>
</dbReference>
<evidence type="ECO:0000256" key="2">
    <source>
        <dbReference type="ARBA" id="ARBA00013090"/>
    </source>
</evidence>
<dbReference type="Proteomes" id="UP001495147">
    <property type="component" value="Unassembled WGS sequence"/>
</dbReference>
<dbReference type="NCBIfam" id="TIGR00067">
    <property type="entry name" value="glut_race"/>
    <property type="match status" value="1"/>
</dbReference>
<feature type="active site" description="Proton donor/acceptor" evidence="7">
    <location>
        <position position="83"/>
    </location>
</feature>
<gene>
    <name evidence="7 8" type="primary">murI</name>
    <name evidence="8" type="ORF">ABDJ85_15305</name>
</gene>
<dbReference type="GO" id="GO:0008881">
    <property type="term" value="F:glutamate racemase activity"/>
    <property type="evidence" value="ECO:0007669"/>
    <property type="project" value="UniProtKB-EC"/>
</dbReference>
<feature type="binding site" evidence="7">
    <location>
        <begin position="20"/>
        <end position="21"/>
    </location>
    <ligand>
        <name>substrate</name>
    </ligand>
</feature>
<dbReference type="InterPro" id="IPR033134">
    <property type="entry name" value="Asp/Glu_racemase_AS_2"/>
</dbReference>
<dbReference type="InterPro" id="IPR004391">
    <property type="entry name" value="Glu_race"/>
</dbReference>
<dbReference type="EMBL" id="JBDPZD010000004">
    <property type="protein sequence ID" value="MEO3692845.1"/>
    <property type="molecule type" value="Genomic_DNA"/>
</dbReference>
<dbReference type="PANTHER" id="PTHR21198:SF2">
    <property type="entry name" value="GLUTAMATE RACEMASE"/>
    <property type="match status" value="1"/>
</dbReference>
<feature type="binding site" evidence="7">
    <location>
        <begin position="52"/>
        <end position="53"/>
    </location>
    <ligand>
        <name>substrate</name>
    </ligand>
</feature>
<evidence type="ECO:0000313" key="9">
    <source>
        <dbReference type="Proteomes" id="UP001495147"/>
    </source>
</evidence>
<dbReference type="HAMAP" id="MF_00258">
    <property type="entry name" value="Glu_racemase"/>
    <property type="match status" value="1"/>
</dbReference>
<sequence>MLELELLPEPPPTHEIGVFDSGVGGLTVLRELHALLPEVGMRYVADAAYAPYGPRSPEEIRQRSEQIAAHLIEAGARYVVVACNTATAHAIEALRARWPKIHFIGTEPGIKPAVSATRNGRIGVLATSATAASSRYQALVARHGEGVQVFTQACPGVVDLIEAGQLDAPELRALVQRYAAPLREAEVDTVLLGCTHYPFIEALWHEALGPDIQLLRIETAVARRAAGLWRHEHPATDEAHAAASLLVETSGNADSLRQWMAQVLGWDWTEVRHWAPN</sequence>
<organism evidence="8 9">
    <name type="scientific">Roseateles paludis</name>
    <dbReference type="NCBI Taxonomy" id="3145238"/>
    <lineage>
        <taxon>Bacteria</taxon>
        <taxon>Pseudomonadati</taxon>
        <taxon>Pseudomonadota</taxon>
        <taxon>Betaproteobacteria</taxon>
        <taxon>Burkholderiales</taxon>
        <taxon>Sphaerotilaceae</taxon>
        <taxon>Roseateles</taxon>
    </lineage>
</organism>
<protein>
    <recommendedName>
        <fullName evidence="2 7">Glutamate racemase</fullName>
        <ecNumber evidence="2 7">5.1.1.3</ecNumber>
    </recommendedName>
</protein>
<dbReference type="RefSeq" id="WP_347705655.1">
    <property type="nucleotide sequence ID" value="NZ_JBDPZD010000004.1"/>
</dbReference>
<dbReference type="InterPro" id="IPR015942">
    <property type="entry name" value="Asp/Glu/hydantoin_racemase"/>
</dbReference>
<evidence type="ECO:0000313" key="8">
    <source>
        <dbReference type="EMBL" id="MEO3692845.1"/>
    </source>
</evidence>
<dbReference type="InterPro" id="IPR018187">
    <property type="entry name" value="Asp/Glu_racemase_AS_1"/>
</dbReference>
<dbReference type="InterPro" id="IPR001920">
    <property type="entry name" value="Asp/Glu_race"/>
</dbReference>
<evidence type="ECO:0000256" key="6">
    <source>
        <dbReference type="ARBA" id="ARBA00023316"/>
    </source>
</evidence>
<reference evidence="8 9" key="1">
    <citation type="submission" date="2024-05" db="EMBL/GenBank/DDBJ databases">
        <title>Roseateles sp. DJS-2-20 16S ribosomal RNA gene Genome sequencing and assembly.</title>
        <authorList>
            <person name="Woo H."/>
        </authorList>
    </citation>
    <scope>NUCLEOTIDE SEQUENCE [LARGE SCALE GENOMIC DNA]</scope>
    <source>
        <strain evidence="8 9">DJS-2-20</strain>
    </source>
</reference>
<dbReference type="Pfam" id="PF01177">
    <property type="entry name" value="Asp_Glu_race"/>
    <property type="match status" value="1"/>
</dbReference>
<keyword evidence="9" id="KW-1185">Reference proteome</keyword>
<evidence type="ECO:0000256" key="4">
    <source>
        <dbReference type="ARBA" id="ARBA00022984"/>
    </source>
</evidence>
<feature type="binding site" evidence="7">
    <location>
        <begin position="195"/>
        <end position="196"/>
    </location>
    <ligand>
        <name>substrate</name>
    </ligand>
</feature>
<comment type="pathway">
    <text evidence="7">Cell wall biogenesis; peptidoglycan biosynthesis.</text>
</comment>
<evidence type="ECO:0000256" key="5">
    <source>
        <dbReference type="ARBA" id="ARBA00023235"/>
    </source>
</evidence>
<keyword evidence="3 7" id="KW-0133">Cell shape</keyword>
<dbReference type="PANTHER" id="PTHR21198">
    <property type="entry name" value="GLUTAMATE RACEMASE"/>
    <property type="match status" value="1"/>
</dbReference>
<keyword evidence="6 7" id="KW-0961">Cell wall biogenesis/degradation</keyword>
<feature type="active site" description="Proton donor/acceptor" evidence="7">
    <location>
        <position position="194"/>
    </location>
</feature>
<comment type="function">
    <text evidence="7">Provides the (R)-glutamate required for cell wall biosynthesis.</text>
</comment>
<comment type="catalytic activity">
    <reaction evidence="1 7">
        <text>L-glutamate = D-glutamate</text>
        <dbReference type="Rhea" id="RHEA:12813"/>
        <dbReference type="ChEBI" id="CHEBI:29985"/>
        <dbReference type="ChEBI" id="CHEBI:29986"/>
        <dbReference type="EC" id="5.1.1.3"/>
    </reaction>
</comment>
<evidence type="ECO:0000256" key="7">
    <source>
        <dbReference type="HAMAP-Rule" id="MF_00258"/>
    </source>
</evidence>